<accession>A0A3B0VVB3</accession>
<dbReference type="EMBL" id="UOEZ01000024">
    <property type="protein sequence ID" value="VAW35324.1"/>
    <property type="molecule type" value="Genomic_DNA"/>
</dbReference>
<gene>
    <name evidence="4" type="ORF">MNBD_DELTA02-279</name>
</gene>
<reference evidence="4" key="1">
    <citation type="submission" date="2018-06" db="EMBL/GenBank/DDBJ databases">
        <authorList>
            <person name="Zhirakovskaya E."/>
        </authorList>
    </citation>
    <scope>NUCLEOTIDE SEQUENCE</scope>
</reference>
<sequence length="105" mass="11826">MQITEVKVLPVNGDERLKAFVSIKLDACFVVRDMKIIQGNNGLFVAMPAKKMKDGTYRDLIHPLDQQTREMVEGLVLDEYKKVTSENVKKFSVVEGTQSKHSATV</sequence>
<keyword evidence="2" id="KW-0717">Septation</keyword>
<proteinExistence type="inferred from homology"/>
<evidence type="ECO:0000256" key="2">
    <source>
        <dbReference type="ARBA" id="ARBA00023210"/>
    </source>
</evidence>
<dbReference type="PANTHER" id="PTHR38429:SF1">
    <property type="entry name" value="SEPTATION PROTEIN SPOVG-RELATED"/>
    <property type="match status" value="1"/>
</dbReference>
<dbReference type="Gene3D" id="3.30.1120.40">
    <property type="entry name" value="Stage V sporulation protein G"/>
    <property type="match status" value="1"/>
</dbReference>
<evidence type="ECO:0008006" key="5">
    <source>
        <dbReference type="Google" id="ProtNLM"/>
    </source>
</evidence>
<name>A0A3B0VVB3_9ZZZZ</name>
<organism evidence="4">
    <name type="scientific">hydrothermal vent metagenome</name>
    <dbReference type="NCBI Taxonomy" id="652676"/>
    <lineage>
        <taxon>unclassified sequences</taxon>
        <taxon>metagenomes</taxon>
        <taxon>ecological metagenomes</taxon>
    </lineage>
</organism>
<keyword evidence="1" id="KW-0132">Cell division</keyword>
<dbReference type="InterPro" id="IPR036751">
    <property type="entry name" value="SpoVG_sf"/>
</dbReference>
<dbReference type="NCBIfam" id="NF009749">
    <property type="entry name" value="PRK13259.1"/>
    <property type="match status" value="1"/>
</dbReference>
<dbReference type="AlphaFoldDB" id="A0A3B0VVB3"/>
<evidence type="ECO:0000256" key="1">
    <source>
        <dbReference type="ARBA" id="ARBA00022618"/>
    </source>
</evidence>
<dbReference type="GO" id="GO:0030435">
    <property type="term" value="P:sporulation resulting in formation of a cellular spore"/>
    <property type="evidence" value="ECO:0007669"/>
    <property type="project" value="InterPro"/>
</dbReference>
<dbReference type="GO" id="GO:0000917">
    <property type="term" value="P:division septum assembly"/>
    <property type="evidence" value="ECO:0007669"/>
    <property type="project" value="UniProtKB-KW"/>
</dbReference>
<dbReference type="PANTHER" id="PTHR38429">
    <property type="entry name" value="SEPTATION PROTEIN SPOVG-RELATED"/>
    <property type="match status" value="1"/>
</dbReference>
<keyword evidence="3" id="KW-0131">Cell cycle</keyword>
<dbReference type="InterPro" id="IPR007170">
    <property type="entry name" value="SpoVG"/>
</dbReference>
<evidence type="ECO:0000313" key="4">
    <source>
        <dbReference type="EMBL" id="VAW35324.1"/>
    </source>
</evidence>
<protein>
    <recommendedName>
        <fullName evidence="5">Septation protein SpoVG</fullName>
    </recommendedName>
</protein>
<dbReference type="Pfam" id="PF04026">
    <property type="entry name" value="SpoVG"/>
    <property type="match status" value="1"/>
</dbReference>
<dbReference type="HAMAP" id="MF_00819">
    <property type="entry name" value="SpoVG"/>
    <property type="match status" value="1"/>
</dbReference>
<dbReference type="SUPFAM" id="SSF160537">
    <property type="entry name" value="SpoVG-like"/>
    <property type="match status" value="1"/>
</dbReference>
<evidence type="ECO:0000256" key="3">
    <source>
        <dbReference type="ARBA" id="ARBA00023306"/>
    </source>
</evidence>